<evidence type="ECO:0000256" key="1">
    <source>
        <dbReference type="ARBA" id="ARBA00022723"/>
    </source>
</evidence>
<keyword evidence="1" id="KW-0479">Metal-binding</keyword>
<dbReference type="CDD" id="cd12148">
    <property type="entry name" value="fungal_TF_MHR"/>
    <property type="match status" value="1"/>
</dbReference>
<evidence type="ECO:0000256" key="2">
    <source>
        <dbReference type="ARBA" id="ARBA00022833"/>
    </source>
</evidence>
<keyword evidence="3" id="KW-0805">Transcription regulation</keyword>
<dbReference type="SMART" id="SM00906">
    <property type="entry name" value="Fungal_trans"/>
    <property type="match status" value="1"/>
</dbReference>
<dbReference type="GeneID" id="8103419"/>
<accession>B8MJ54</accession>
<keyword evidence="10" id="KW-1185">Reference proteome</keyword>
<dbReference type="InParanoid" id="B8MJ54"/>
<evidence type="ECO:0000313" key="9">
    <source>
        <dbReference type="EMBL" id="EED15716.1"/>
    </source>
</evidence>
<feature type="region of interest" description="Disordered" evidence="7">
    <location>
        <begin position="317"/>
        <end position="346"/>
    </location>
</feature>
<dbReference type="PANTHER" id="PTHR31944">
    <property type="entry name" value="HEME-RESPONSIVE ZINC FINGER TRANSCRIPTION FACTOR HAP1"/>
    <property type="match status" value="1"/>
</dbReference>
<dbReference type="GO" id="GO:0006351">
    <property type="term" value="P:DNA-templated transcription"/>
    <property type="evidence" value="ECO:0007669"/>
    <property type="project" value="InterPro"/>
</dbReference>
<dbReference type="Pfam" id="PF04082">
    <property type="entry name" value="Fungal_trans"/>
    <property type="match status" value="1"/>
</dbReference>
<keyword evidence="5" id="KW-0804">Transcription</keyword>
<keyword evidence="2" id="KW-0862">Zinc</keyword>
<dbReference type="OMA" id="FPLCLHY"/>
<dbReference type="EMBL" id="EQ962657">
    <property type="protein sequence ID" value="EED15716.1"/>
    <property type="molecule type" value="Genomic_DNA"/>
</dbReference>
<dbReference type="PANTHER" id="PTHR31944:SF129">
    <property type="entry name" value="ASPYRIDONES CLUSTER REGULATOR APDR-RELATED"/>
    <property type="match status" value="1"/>
</dbReference>
<protein>
    <submittedName>
        <fullName evidence="9">C6 transcription factor, putative</fullName>
    </submittedName>
</protein>
<evidence type="ECO:0000256" key="6">
    <source>
        <dbReference type="ARBA" id="ARBA00023242"/>
    </source>
</evidence>
<evidence type="ECO:0000256" key="3">
    <source>
        <dbReference type="ARBA" id="ARBA00023015"/>
    </source>
</evidence>
<keyword evidence="6" id="KW-0539">Nucleus</keyword>
<dbReference type="PhylomeDB" id="B8MJ54"/>
<gene>
    <name evidence="9" type="ORF">TSTA_051530</name>
</gene>
<dbReference type="GO" id="GO:0001228">
    <property type="term" value="F:DNA-binding transcription activator activity, RNA polymerase II-specific"/>
    <property type="evidence" value="ECO:0007669"/>
    <property type="project" value="TreeGrafter"/>
</dbReference>
<reference evidence="10" key="1">
    <citation type="journal article" date="2015" name="Genome Announc.">
        <title>Genome sequence of the AIDS-associated pathogen Penicillium marneffei (ATCC18224) and its near taxonomic relative Talaromyces stipitatus (ATCC10500).</title>
        <authorList>
            <person name="Nierman W.C."/>
            <person name="Fedorova-Abrams N.D."/>
            <person name="Andrianopoulos A."/>
        </authorList>
    </citation>
    <scope>NUCLEOTIDE SEQUENCE [LARGE SCALE GENOMIC DNA]</scope>
    <source>
        <strain evidence="10">ATCC 10500 / CBS 375.48 / QM 6759 / NRRL 1006</strain>
    </source>
</reference>
<organism evidence="9 10">
    <name type="scientific">Talaromyces stipitatus (strain ATCC 10500 / CBS 375.48 / QM 6759 / NRRL 1006)</name>
    <name type="common">Penicillium stipitatum</name>
    <dbReference type="NCBI Taxonomy" id="441959"/>
    <lineage>
        <taxon>Eukaryota</taxon>
        <taxon>Fungi</taxon>
        <taxon>Dikarya</taxon>
        <taxon>Ascomycota</taxon>
        <taxon>Pezizomycotina</taxon>
        <taxon>Eurotiomycetes</taxon>
        <taxon>Eurotiomycetidae</taxon>
        <taxon>Eurotiales</taxon>
        <taxon>Trichocomaceae</taxon>
        <taxon>Talaromyces</taxon>
        <taxon>Talaromyces sect. Talaromyces</taxon>
    </lineage>
</organism>
<feature type="compositionally biased region" description="Basic and acidic residues" evidence="7">
    <location>
        <begin position="7"/>
        <end position="21"/>
    </location>
</feature>
<keyword evidence="4" id="KW-0238">DNA-binding</keyword>
<dbReference type="HOGENOM" id="CLU_007091_3_2_1"/>
<evidence type="ECO:0000256" key="5">
    <source>
        <dbReference type="ARBA" id="ARBA00023163"/>
    </source>
</evidence>
<evidence type="ECO:0000256" key="7">
    <source>
        <dbReference type="SAM" id="MobiDB-lite"/>
    </source>
</evidence>
<sequence>MYIGMKQDTRAKETTTEEARHVNSVSEIAQSTNGTRSFQGTISKTRVYGNGHWMTLFAMVEDLSILEPVGEVYGKVFQRSNYDPTDDIAKAFNNCKQLARDLKRQRPSRRRLPAAIYLSFPDPQVMEELIRLYFNMFESCYRIIYQPSFIMEYRRCVNQLEIADSSFLLQLILVMTAAGRLHGDITIRNDIAAKAQTWIHIAQTWISAPLEKDRLTLKSIQVQCLLLLCRQIYQVGADLVWISAGSLIRMAMHMGLHQDPNNLEDMNELQKQIRRRLWYTILEMNVQAALDSGMSPMIRDADYNTQPPSDASDSHLLQVAKQQQRPHQEEGGEEETEADELHEGSTRSSLQAILVKSLPLRLEVTRIINSLQEEPTYEHILTIGNKLAFACGEVVAMFDQAASTIVDLPARRFAQSYCIHLIRRFPLCLHFRYAVKSRKNFLYSHSQKVSLEAALDIISLLDDHVYGRLLLSGSGMFRDIVTRVAVLIFLELCPDPEAEVSNAAKRRYRERQTLLLQDAQRLVRYAEDRIREGETSVKTYVFLRLMMAQAEARFNGSSLTESNTTKVLKHALDKCEKMLNDRLAATKINDHEADSGHFLETWTLNGMSASHSEFEIENFNEIDFDFLSEQFPSQWVDQTWF</sequence>
<dbReference type="RefSeq" id="XP_002485669.1">
    <property type="nucleotide sequence ID" value="XM_002485624.1"/>
</dbReference>
<dbReference type="Proteomes" id="UP000001745">
    <property type="component" value="Unassembled WGS sequence"/>
</dbReference>
<dbReference type="eggNOG" id="ENOG502SMG3">
    <property type="taxonomic scope" value="Eukaryota"/>
</dbReference>
<evidence type="ECO:0000259" key="8">
    <source>
        <dbReference type="SMART" id="SM00906"/>
    </source>
</evidence>
<dbReference type="GO" id="GO:0000978">
    <property type="term" value="F:RNA polymerase II cis-regulatory region sequence-specific DNA binding"/>
    <property type="evidence" value="ECO:0007669"/>
    <property type="project" value="TreeGrafter"/>
</dbReference>
<evidence type="ECO:0000313" key="10">
    <source>
        <dbReference type="Proteomes" id="UP000001745"/>
    </source>
</evidence>
<evidence type="ECO:0000256" key="4">
    <source>
        <dbReference type="ARBA" id="ARBA00023125"/>
    </source>
</evidence>
<dbReference type="AlphaFoldDB" id="B8MJ54"/>
<feature type="domain" description="Xylanolytic transcriptional activator regulatory" evidence="8">
    <location>
        <begin position="240"/>
        <end position="314"/>
    </location>
</feature>
<dbReference type="GO" id="GO:0008270">
    <property type="term" value="F:zinc ion binding"/>
    <property type="evidence" value="ECO:0007669"/>
    <property type="project" value="InterPro"/>
</dbReference>
<dbReference type="OrthoDB" id="4337792at2759"/>
<dbReference type="VEuPathDB" id="FungiDB:TSTA_051530"/>
<dbReference type="InterPro" id="IPR007219">
    <property type="entry name" value="XnlR_reg_dom"/>
</dbReference>
<dbReference type="InterPro" id="IPR051430">
    <property type="entry name" value="Fungal_TF_Env_Response"/>
</dbReference>
<dbReference type="GO" id="GO:0005634">
    <property type="term" value="C:nucleus"/>
    <property type="evidence" value="ECO:0007669"/>
    <property type="project" value="TreeGrafter"/>
</dbReference>
<name>B8MJ54_TALSN</name>
<feature type="region of interest" description="Disordered" evidence="7">
    <location>
        <begin position="1"/>
        <end position="21"/>
    </location>
</feature>
<proteinExistence type="predicted"/>